<dbReference type="AlphaFoldDB" id="A0A1F5FAY5"/>
<keyword evidence="2 5" id="KW-0812">Transmembrane</keyword>
<feature type="domain" description="O-antigen ligase-related" evidence="6">
    <location>
        <begin position="232"/>
        <end position="376"/>
    </location>
</feature>
<evidence type="ECO:0000256" key="1">
    <source>
        <dbReference type="ARBA" id="ARBA00004141"/>
    </source>
</evidence>
<evidence type="ECO:0000259" key="6">
    <source>
        <dbReference type="Pfam" id="PF04932"/>
    </source>
</evidence>
<organism evidence="7 8">
    <name type="scientific">Candidatus Coatesbacteria bacterium RBG_13_66_14</name>
    <dbReference type="NCBI Taxonomy" id="1817816"/>
    <lineage>
        <taxon>Bacteria</taxon>
        <taxon>Candidatus Coatesiibacteriota</taxon>
    </lineage>
</organism>
<evidence type="ECO:0000256" key="4">
    <source>
        <dbReference type="ARBA" id="ARBA00023136"/>
    </source>
</evidence>
<evidence type="ECO:0000256" key="3">
    <source>
        <dbReference type="ARBA" id="ARBA00022989"/>
    </source>
</evidence>
<gene>
    <name evidence="7" type="ORF">A2Y64_04615</name>
</gene>
<proteinExistence type="predicted"/>
<dbReference type="InterPro" id="IPR007016">
    <property type="entry name" value="O-antigen_ligase-rel_domated"/>
</dbReference>
<evidence type="ECO:0000313" key="7">
    <source>
        <dbReference type="EMBL" id="OGD76781.1"/>
    </source>
</evidence>
<dbReference type="PANTHER" id="PTHR37422">
    <property type="entry name" value="TEICHURONIC ACID BIOSYNTHESIS PROTEIN TUAE"/>
    <property type="match status" value="1"/>
</dbReference>
<name>A0A1F5FAY5_9BACT</name>
<feature type="transmembrane region" description="Helical" evidence="5">
    <location>
        <begin position="248"/>
        <end position="265"/>
    </location>
</feature>
<accession>A0A1F5FAY5</accession>
<evidence type="ECO:0000256" key="5">
    <source>
        <dbReference type="SAM" id="Phobius"/>
    </source>
</evidence>
<comment type="subcellular location">
    <subcellularLocation>
        <location evidence="1">Membrane</location>
        <topology evidence="1">Multi-pass membrane protein</topology>
    </subcellularLocation>
</comment>
<feature type="transmembrane region" description="Helical" evidence="5">
    <location>
        <begin position="224"/>
        <end position="242"/>
    </location>
</feature>
<dbReference type="STRING" id="1817816.A2Y64_04615"/>
<evidence type="ECO:0000313" key="8">
    <source>
        <dbReference type="Proteomes" id="UP000177187"/>
    </source>
</evidence>
<comment type="caution">
    <text evidence="7">The sequence shown here is derived from an EMBL/GenBank/DDBJ whole genome shotgun (WGS) entry which is preliminary data.</text>
</comment>
<dbReference type="Pfam" id="PF04932">
    <property type="entry name" value="Wzy_C"/>
    <property type="match status" value="1"/>
</dbReference>
<dbReference type="PANTHER" id="PTHR37422:SF13">
    <property type="entry name" value="LIPOPOLYSACCHARIDE BIOSYNTHESIS PROTEIN PA4999-RELATED"/>
    <property type="match status" value="1"/>
</dbReference>
<dbReference type="Proteomes" id="UP000177187">
    <property type="component" value="Unassembled WGS sequence"/>
</dbReference>
<reference evidence="7 8" key="1">
    <citation type="journal article" date="2016" name="Nat. Commun.">
        <title>Thousands of microbial genomes shed light on interconnected biogeochemical processes in an aquifer system.</title>
        <authorList>
            <person name="Anantharaman K."/>
            <person name="Brown C.T."/>
            <person name="Hug L.A."/>
            <person name="Sharon I."/>
            <person name="Castelle C.J."/>
            <person name="Probst A.J."/>
            <person name="Thomas B.C."/>
            <person name="Singh A."/>
            <person name="Wilkins M.J."/>
            <person name="Karaoz U."/>
            <person name="Brodie E.L."/>
            <person name="Williams K.H."/>
            <person name="Hubbard S.S."/>
            <person name="Banfield J.F."/>
        </authorList>
    </citation>
    <scope>NUCLEOTIDE SEQUENCE [LARGE SCALE GENOMIC DNA]</scope>
</reference>
<dbReference type="InterPro" id="IPR051533">
    <property type="entry name" value="WaaL-like"/>
</dbReference>
<feature type="transmembrane region" description="Helical" evidence="5">
    <location>
        <begin position="359"/>
        <end position="383"/>
    </location>
</feature>
<feature type="transmembrane region" description="Helical" evidence="5">
    <location>
        <begin position="114"/>
        <end position="131"/>
    </location>
</feature>
<feature type="transmembrane region" description="Helical" evidence="5">
    <location>
        <begin position="199"/>
        <end position="217"/>
    </location>
</feature>
<keyword evidence="3 5" id="KW-1133">Transmembrane helix</keyword>
<dbReference type="GO" id="GO:0016020">
    <property type="term" value="C:membrane"/>
    <property type="evidence" value="ECO:0007669"/>
    <property type="project" value="UniProtKB-SubCell"/>
</dbReference>
<protein>
    <recommendedName>
        <fullName evidence="6">O-antigen ligase-related domain-containing protein</fullName>
    </recommendedName>
</protein>
<evidence type="ECO:0000256" key="2">
    <source>
        <dbReference type="ARBA" id="ARBA00022692"/>
    </source>
</evidence>
<feature type="transmembrane region" description="Helical" evidence="5">
    <location>
        <begin position="272"/>
        <end position="290"/>
    </location>
</feature>
<keyword evidence="4 5" id="KW-0472">Membrane</keyword>
<feature type="transmembrane region" description="Helical" evidence="5">
    <location>
        <begin position="403"/>
        <end position="422"/>
    </location>
</feature>
<feature type="transmembrane region" description="Helical" evidence="5">
    <location>
        <begin position="77"/>
        <end position="94"/>
    </location>
</feature>
<sequence>MLEYARRHRDLTACALLAAAFLVVCVLLQLPYYYVGLAVVGVILLGISLKYPFAAFLTYVFIVNFLPYAYIESKTFTLAKIGGILLVAITLAVTAIRTPDFGKRIKRAFDKRGLVVLMLIAAGAVSTIVSRNPRSDFFEQHFQFLALFVLTRVYVDTEKRLWWLLVIILLARGLDGALGLYQYITIPEAGRIGGNFVDANEYACYTLLALPIGVYLAQYEKKKLTRILFIAAGILTFIAVIISFSRSGFITLALILLLIFLIPAIKLRNRMILLFLTIVLVITTVPFEYWSRIETLNALFEDEATERSVMIRKRQVDTSIRMFLENPIFGVGYLQYRTTPEKLLGGYIIKRGRLGEHSAILQVLVEFGLLGFIPFVILIILTFRSGIRAAKLAKLAGDSGIRLLSTATTLSFTSYIIFSFMLGTYTKYLFLYLALPMAAYDVAVEKLSRPAAAREVANGEDLGKGMV</sequence>
<feature type="transmembrane region" description="Helical" evidence="5">
    <location>
        <begin position="162"/>
        <end position="184"/>
    </location>
</feature>
<dbReference type="EMBL" id="MFAF01000066">
    <property type="protein sequence ID" value="OGD76781.1"/>
    <property type="molecule type" value="Genomic_DNA"/>
</dbReference>